<dbReference type="OrthoDB" id="9806864at2"/>
<accession>A0A4R5NT50</accession>
<comment type="caution">
    <text evidence="9">The sequence shown here is derived from an EMBL/GenBank/DDBJ whole genome shotgun (WGS) entry which is preliminary data.</text>
</comment>
<dbReference type="Proteomes" id="UP000294854">
    <property type="component" value="Unassembled WGS sequence"/>
</dbReference>
<keyword evidence="10" id="KW-1185">Reference proteome</keyword>
<gene>
    <name evidence="9" type="ORF">C5L31_002176</name>
</gene>
<evidence type="ECO:0000256" key="2">
    <source>
        <dbReference type="ARBA" id="ARBA00023015"/>
    </source>
</evidence>
<evidence type="ECO:0000256" key="4">
    <source>
        <dbReference type="ARBA" id="ARBA00023163"/>
    </source>
</evidence>
<dbReference type="InterPro" id="IPR000835">
    <property type="entry name" value="HTH_MarR-typ"/>
</dbReference>
<dbReference type="RefSeq" id="WP_010620351.1">
    <property type="nucleotide sequence ID" value="NZ_CP042371.1"/>
</dbReference>
<dbReference type="EMBL" id="PUFO01000016">
    <property type="protein sequence ID" value="TDG79957.1"/>
    <property type="molecule type" value="Genomic_DNA"/>
</dbReference>
<feature type="domain" description="HTH marR-type" evidence="8">
    <location>
        <begin position="8"/>
        <end position="138"/>
    </location>
</feature>
<evidence type="ECO:0000256" key="1">
    <source>
        <dbReference type="ARBA" id="ARBA00004496"/>
    </source>
</evidence>
<dbReference type="PANTHER" id="PTHR42756:SF1">
    <property type="entry name" value="TRANSCRIPTIONAL REPRESSOR OF EMRAB OPERON"/>
    <property type="match status" value="1"/>
</dbReference>
<evidence type="ECO:0000256" key="5">
    <source>
        <dbReference type="ARBA" id="ARBA00046337"/>
    </source>
</evidence>
<evidence type="ECO:0000313" key="10">
    <source>
        <dbReference type="Proteomes" id="UP000294854"/>
    </source>
</evidence>
<organism evidence="9 10">
    <name type="scientific">Secundilactobacillus malefermentans</name>
    <dbReference type="NCBI Taxonomy" id="176292"/>
    <lineage>
        <taxon>Bacteria</taxon>
        <taxon>Bacillati</taxon>
        <taxon>Bacillota</taxon>
        <taxon>Bacilli</taxon>
        <taxon>Lactobacillales</taxon>
        <taxon>Lactobacillaceae</taxon>
        <taxon>Secundilactobacillus</taxon>
    </lineage>
</organism>
<evidence type="ECO:0000256" key="6">
    <source>
        <dbReference type="ARBA" id="ARBA00047188"/>
    </source>
</evidence>
<dbReference type="SUPFAM" id="SSF46785">
    <property type="entry name" value="Winged helix' DNA-binding domain"/>
    <property type="match status" value="1"/>
</dbReference>
<comment type="subcellular location">
    <subcellularLocation>
        <location evidence="1">Cytoplasm</location>
    </subcellularLocation>
</comment>
<keyword evidence="3" id="KW-0238">DNA-binding</keyword>
<dbReference type="Pfam" id="PF22381">
    <property type="entry name" value="Staph_reg_Sar_Rot"/>
    <property type="match status" value="1"/>
</dbReference>
<keyword evidence="2" id="KW-0805">Transcription regulation</keyword>
<keyword evidence="4" id="KW-0804">Transcription</keyword>
<dbReference type="GO" id="GO:0003677">
    <property type="term" value="F:DNA binding"/>
    <property type="evidence" value="ECO:0007669"/>
    <property type="project" value="UniProtKB-KW"/>
</dbReference>
<dbReference type="InterPro" id="IPR036388">
    <property type="entry name" value="WH-like_DNA-bd_sf"/>
</dbReference>
<dbReference type="PRINTS" id="PR00598">
    <property type="entry name" value="HTHMARR"/>
</dbReference>
<dbReference type="InterPro" id="IPR036390">
    <property type="entry name" value="WH_DNA-bd_sf"/>
</dbReference>
<evidence type="ECO:0000259" key="8">
    <source>
        <dbReference type="PROSITE" id="PS50995"/>
    </source>
</evidence>
<comment type="similarity">
    <text evidence="5">Belongs to the SarZ family.</text>
</comment>
<dbReference type="STRING" id="1122149.FD44_GL001792"/>
<dbReference type="PANTHER" id="PTHR42756">
    <property type="entry name" value="TRANSCRIPTIONAL REGULATOR, MARR"/>
    <property type="match status" value="1"/>
</dbReference>
<dbReference type="InterPro" id="IPR055166">
    <property type="entry name" value="Transc_reg_Sar_Rot_HTH"/>
</dbReference>
<evidence type="ECO:0000256" key="7">
    <source>
        <dbReference type="ARBA" id="ARBA00047207"/>
    </source>
</evidence>
<name>A0A4R5NT50_9LACO</name>
<dbReference type="AlphaFoldDB" id="A0A4R5NT50"/>
<dbReference type="Gene3D" id="1.10.10.10">
    <property type="entry name" value="Winged helix-like DNA-binding domain superfamily/Winged helix DNA-binding domain"/>
    <property type="match status" value="1"/>
</dbReference>
<dbReference type="SMART" id="SM00347">
    <property type="entry name" value="HTH_MARR"/>
    <property type="match status" value="1"/>
</dbReference>
<reference evidence="9 10" key="1">
    <citation type="journal article" date="2019" name="Appl. Microbiol. Biotechnol.">
        <title>Uncovering carbohydrate metabolism through a genotype-phenotype association study of 56 lactic acid bacteria genomes.</title>
        <authorList>
            <person name="Buron-Moles G."/>
            <person name="Chailyan A."/>
            <person name="Dolejs I."/>
            <person name="Forster J."/>
            <person name="Miks M.H."/>
        </authorList>
    </citation>
    <scope>NUCLEOTIDE SEQUENCE [LARGE SCALE GENOMIC DNA]</scope>
    <source>
        <strain evidence="9 10">ATCC 49373</strain>
    </source>
</reference>
<dbReference type="GO" id="GO:0005737">
    <property type="term" value="C:cytoplasm"/>
    <property type="evidence" value="ECO:0007669"/>
    <property type="project" value="UniProtKB-SubCell"/>
</dbReference>
<proteinExistence type="inferred from homology"/>
<evidence type="ECO:0000256" key="3">
    <source>
        <dbReference type="ARBA" id="ARBA00023125"/>
    </source>
</evidence>
<dbReference type="GO" id="GO:0003700">
    <property type="term" value="F:DNA-binding transcription factor activity"/>
    <property type="evidence" value="ECO:0007669"/>
    <property type="project" value="InterPro"/>
</dbReference>
<protein>
    <recommendedName>
        <fullName evidence="6">HTH-type transcriptional regulator SarZ</fullName>
    </recommendedName>
    <alternativeName>
        <fullName evidence="7">Staphylococcal accessory regulator Z</fullName>
    </alternativeName>
</protein>
<evidence type="ECO:0000313" key="9">
    <source>
        <dbReference type="EMBL" id="TDG79957.1"/>
    </source>
</evidence>
<dbReference type="PROSITE" id="PS50995">
    <property type="entry name" value="HTH_MARR_2"/>
    <property type="match status" value="1"/>
</dbReference>
<sequence length="148" mass="17145">MEQSIQLTNLLCFSVYNMNRLFNKFYQQALEPFGLTYSQYLVLLALWEHDQLTLHALGEELKLNSNTLTPLLKRLENNGWLVRTRPDSDRRQLIVSLTEQGKNNEKPVETALAKCIAAYHLTEEQYKTALSLNKEIIDAFEQNLGRAE</sequence>